<accession>A0A2J6PM62</accession>
<dbReference type="Proteomes" id="UP000235672">
    <property type="component" value="Unassembled WGS sequence"/>
</dbReference>
<dbReference type="AlphaFoldDB" id="A0A2J6PM62"/>
<evidence type="ECO:0000313" key="2">
    <source>
        <dbReference type="Proteomes" id="UP000235672"/>
    </source>
</evidence>
<proteinExistence type="predicted"/>
<protein>
    <submittedName>
        <fullName evidence="1">Uncharacterized protein</fullName>
    </submittedName>
</protein>
<name>A0A2J6PM62_9HELO</name>
<dbReference type="EMBL" id="KZ613516">
    <property type="protein sequence ID" value="PMD15115.1"/>
    <property type="molecule type" value="Genomic_DNA"/>
</dbReference>
<sequence>MSGERMSILFQNLGSIPVEILFIEEPKYMAGKNHPDRWIPIAPSGEPLSKSDIMKLDLNGLSLRCNYDALYYVYSLGCGHKRVSRFRVTSLNQASTSDPGRRSDRDLWIDCKPPPDDEIDDNDFEDTYIIVERKSSGRFRGARVLLSRRDGDMEFLRYDCALRAEVGP</sequence>
<evidence type="ECO:0000313" key="1">
    <source>
        <dbReference type="EMBL" id="PMD15115.1"/>
    </source>
</evidence>
<gene>
    <name evidence="1" type="ORF">NA56DRAFT_710341</name>
</gene>
<keyword evidence="2" id="KW-1185">Reference proteome</keyword>
<reference evidence="1 2" key="1">
    <citation type="submission" date="2016-05" db="EMBL/GenBank/DDBJ databases">
        <title>A degradative enzymes factory behind the ericoid mycorrhizal symbiosis.</title>
        <authorList>
            <consortium name="DOE Joint Genome Institute"/>
            <person name="Martino E."/>
            <person name="Morin E."/>
            <person name="Grelet G."/>
            <person name="Kuo A."/>
            <person name="Kohler A."/>
            <person name="Daghino S."/>
            <person name="Barry K."/>
            <person name="Choi C."/>
            <person name="Cichocki N."/>
            <person name="Clum A."/>
            <person name="Copeland A."/>
            <person name="Hainaut M."/>
            <person name="Haridas S."/>
            <person name="Labutti K."/>
            <person name="Lindquist E."/>
            <person name="Lipzen A."/>
            <person name="Khouja H.-R."/>
            <person name="Murat C."/>
            <person name="Ohm R."/>
            <person name="Olson A."/>
            <person name="Spatafora J."/>
            <person name="Veneault-Fourrey C."/>
            <person name="Henrissat B."/>
            <person name="Grigoriev I."/>
            <person name="Martin F."/>
            <person name="Perotto S."/>
        </authorList>
    </citation>
    <scope>NUCLEOTIDE SEQUENCE [LARGE SCALE GENOMIC DNA]</scope>
    <source>
        <strain evidence="1 2">UAMH 7357</strain>
    </source>
</reference>
<organism evidence="1 2">
    <name type="scientific">Hyaloscypha hepaticicola</name>
    <dbReference type="NCBI Taxonomy" id="2082293"/>
    <lineage>
        <taxon>Eukaryota</taxon>
        <taxon>Fungi</taxon>
        <taxon>Dikarya</taxon>
        <taxon>Ascomycota</taxon>
        <taxon>Pezizomycotina</taxon>
        <taxon>Leotiomycetes</taxon>
        <taxon>Helotiales</taxon>
        <taxon>Hyaloscyphaceae</taxon>
        <taxon>Hyaloscypha</taxon>
    </lineage>
</organism>